<reference evidence="4" key="1">
    <citation type="submission" date="2023-08" db="EMBL/GenBank/DDBJ databases">
        <title>Pelteobagrus vachellii genome.</title>
        <authorList>
            <person name="Liu H."/>
        </authorList>
    </citation>
    <scope>NUCLEOTIDE SEQUENCE</scope>
    <source>
        <strain evidence="4">PRFRI_2022a</strain>
        <tissue evidence="4">Muscle</tissue>
    </source>
</reference>
<feature type="region of interest" description="Disordered" evidence="2">
    <location>
        <begin position="746"/>
        <end position="765"/>
    </location>
</feature>
<accession>A0AA88LHW0</accession>
<name>A0AA88LHW0_TACVA</name>
<gene>
    <name evidence="4" type="ORF">Q7C36_021771</name>
</gene>
<evidence type="ECO:0000259" key="3">
    <source>
        <dbReference type="Pfam" id="PF18210"/>
    </source>
</evidence>
<keyword evidence="5" id="KW-1185">Reference proteome</keyword>
<dbReference type="Proteomes" id="UP001187315">
    <property type="component" value="Unassembled WGS sequence"/>
</dbReference>
<evidence type="ECO:0000313" key="4">
    <source>
        <dbReference type="EMBL" id="KAK2817838.1"/>
    </source>
</evidence>
<dbReference type="GO" id="GO:0005634">
    <property type="term" value="C:nucleus"/>
    <property type="evidence" value="ECO:0007669"/>
    <property type="project" value="TreeGrafter"/>
</dbReference>
<comment type="caution">
    <text evidence="4">The sequence shown here is derived from an EMBL/GenBank/DDBJ whole genome shotgun (WGS) entry which is preliminary data.</text>
</comment>
<dbReference type="CDD" id="cd21853">
    <property type="entry name" value="KNL1_NTD"/>
    <property type="match status" value="1"/>
</dbReference>
<dbReference type="AlphaFoldDB" id="A0AA88LHW0"/>
<evidence type="ECO:0000256" key="2">
    <source>
        <dbReference type="SAM" id="MobiDB-lite"/>
    </source>
</evidence>
<feature type="compositionally biased region" description="Basic and acidic residues" evidence="2">
    <location>
        <begin position="1"/>
        <end position="17"/>
    </location>
</feature>
<dbReference type="GO" id="GO:0008608">
    <property type="term" value="P:attachment of spindle microtubules to kinetochore"/>
    <property type="evidence" value="ECO:0007669"/>
    <property type="project" value="InterPro"/>
</dbReference>
<organism evidence="4 5">
    <name type="scientific">Tachysurus vachellii</name>
    <name type="common">Darkbarbel catfish</name>
    <name type="synonym">Pelteobagrus vachellii</name>
    <dbReference type="NCBI Taxonomy" id="175792"/>
    <lineage>
        <taxon>Eukaryota</taxon>
        <taxon>Metazoa</taxon>
        <taxon>Chordata</taxon>
        <taxon>Craniata</taxon>
        <taxon>Vertebrata</taxon>
        <taxon>Euteleostomi</taxon>
        <taxon>Actinopterygii</taxon>
        <taxon>Neopterygii</taxon>
        <taxon>Teleostei</taxon>
        <taxon>Ostariophysi</taxon>
        <taxon>Siluriformes</taxon>
        <taxon>Bagridae</taxon>
        <taxon>Tachysurus</taxon>
    </lineage>
</organism>
<feature type="coiled-coil region" evidence="1">
    <location>
        <begin position="965"/>
        <end position="1072"/>
    </location>
</feature>
<keyword evidence="1" id="KW-0175">Coiled coil</keyword>
<protein>
    <recommendedName>
        <fullName evidence="3">Knl1 C-terminal RWD domain-containing protein</fullName>
    </recommendedName>
</protein>
<dbReference type="EMBL" id="JAVHJS010000024">
    <property type="protein sequence ID" value="KAK2817838.1"/>
    <property type="molecule type" value="Genomic_DNA"/>
</dbReference>
<evidence type="ECO:0000313" key="5">
    <source>
        <dbReference type="Proteomes" id="UP001187315"/>
    </source>
</evidence>
<proteinExistence type="predicted"/>
<dbReference type="PANTHER" id="PTHR16520:SF3">
    <property type="entry name" value="KINETOCHORE SCAFFOLD 1"/>
    <property type="match status" value="1"/>
</dbReference>
<dbReference type="InterPro" id="IPR037388">
    <property type="entry name" value="Blinkin"/>
</dbReference>
<feature type="region of interest" description="Disordered" evidence="2">
    <location>
        <begin position="1"/>
        <end position="54"/>
    </location>
</feature>
<dbReference type="Pfam" id="PF18210">
    <property type="entry name" value="Knl1_RWD_C"/>
    <property type="match status" value="1"/>
</dbReference>
<feature type="compositionally biased region" description="Basic and acidic residues" evidence="2">
    <location>
        <begin position="754"/>
        <end position="765"/>
    </location>
</feature>
<dbReference type="PANTHER" id="PTHR16520">
    <property type="entry name" value="KINETOCHORE SCAFFOLD 1"/>
    <property type="match status" value="1"/>
</dbReference>
<feature type="domain" description="Knl1 C-terminal RWD" evidence="3">
    <location>
        <begin position="1031"/>
        <end position="1182"/>
    </location>
</feature>
<feature type="compositionally biased region" description="Basic and acidic residues" evidence="2">
    <location>
        <begin position="463"/>
        <end position="473"/>
    </location>
</feature>
<dbReference type="GO" id="GO:0034501">
    <property type="term" value="P:protein localization to kinetochore"/>
    <property type="evidence" value="ECO:0007669"/>
    <property type="project" value="InterPro"/>
</dbReference>
<feature type="region of interest" description="Disordered" evidence="2">
    <location>
        <begin position="440"/>
        <end position="488"/>
    </location>
</feature>
<dbReference type="CDD" id="cd22817">
    <property type="entry name" value="DRWD-N_Knl1"/>
    <property type="match status" value="1"/>
</dbReference>
<sequence length="1280" mass="144600">MEQKDTQNVGHDQEGLSKRRISSILKAPRTSMKVFGNEQDENQEETRPIEKRRNSRRVSFATTNNIRVFPKDLKADHVIAPTQNMTVGTNEGQNERTSCFDSSVNYEVIGLDTMLTQPVQFELNKGNIFPEPHLPFDSVDKTVLLGENMDMTYSHTVVFDKEDEFNPESILSMSNANDPHKLSSQNDTTSKSFGVVEKDVMLTQFEDFLASLPMNQNAATSIPNKNKDNFTLENVSNMKMDEENVLPTGLNKLAFSERDDMDMSMTNVIMEEREALLHFPYSGDGNYDADDMEMTLCQTVLEPKSCDDYKPSDKPKKRVSLGSTSFRTKDMSPEHTGHMELNRYSFSKRTKTEDCVVPTAQMFLQRDVSNCMEAQQDTASDMTVIHDDMELTELKTITIDTKSWLTSPSNKAQSSPYVISSKTSTDKIKWSESNLAPVLASQTVGSRPPISVMESDGGNLETEDQRDQTTDTRSHHKTPKGSNSVNEHVSFNSTVKTEEFSEEDSNMVMTTVFTAPLVEQCCAAFNEEETAGKSAVTLPVTTDQKICTEIESDLDTLKKEPLSSVKSRQNCLADLKMKLQNISQYIIEPDGLLAGSVPAPLASFTEASPLEMDNSLQLSKEAQLLGNQMNLAHKEGTTPFNLRKSLMARLSVGGIMPKFPSRAGSARLNQVEPKSPNEAQDLQPQTCFNAYVQSNSYETDLIDEVLPEDDFSGTLVSDLSKSKVQEFTTEVHENKDHIEYDHMESMSQSEEIPPEVKDANTNDSSDKLWDSNCAAPNAPTHVVKTDDTNFSSNSTMIKFEGNSELTLRNSQLDSQIGGSMDHEFDFYKKLKDGSVTVNEFLTYFGANTVIHRSRPSALPDNFRATQTCTTEDLLREKYIHRPKQKVYETDCQKLSEMAEGFKTQLADQDKPLRSINETLLQDICAFSKEQLQRFGSKLKEQKMYYRKENKARSHKMKEHLYSELLKTTQEAKQSLTSKLKETNEMINDLDGCINDLEAELSGLKHIGNGDQHSLIRLNPALKAKQEQFEALNSEVTEKEKQIRELELQSQSLEDTRKKVQDETRDLDQLTNLNSLNEWRVISADKNGLVFSFLHNTLHLEVKHRKATGDEFIQNDPEQEVDISFKFLLDTDTSQSSAIMVHKLLKGNLSNQSKWQQKHLTMQKIPMLLHNVSLVVSRLRLLGEEIYRLDKWGGVRLGIFHITCVDTLVQVTFSSVEAFAKFELSLDVNPDYPFSPLKLQKFQNFIGDTRLEQITDIVSSVRPAKNYLTSVMKKIHSDLLG</sequence>
<dbReference type="InterPro" id="IPR040850">
    <property type="entry name" value="Knl1_RWD_C"/>
</dbReference>
<evidence type="ECO:0000256" key="1">
    <source>
        <dbReference type="SAM" id="Coils"/>
    </source>
</evidence>